<keyword evidence="6 7" id="KW-0067">ATP-binding</keyword>
<evidence type="ECO:0000313" key="10">
    <source>
        <dbReference type="Proteomes" id="UP001213083"/>
    </source>
</evidence>
<dbReference type="EMBL" id="JAQIEV010000050">
    <property type="protein sequence ID" value="MDA3783220.1"/>
    <property type="molecule type" value="Genomic_DNA"/>
</dbReference>
<keyword evidence="5" id="KW-0418">Kinase</keyword>
<comment type="caution">
    <text evidence="9">The sequence shown here is derived from an EMBL/GenBank/DDBJ whole genome shotgun (WGS) entry which is preliminary data.</text>
</comment>
<protein>
    <recommendedName>
        <fullName evidence="7">Tagatose-6-phosphate kinase</fullName>
        <ecNumber evidence="7">2.7.1.144</ecNumber>
    </recommendedName>
</protein>
<dbReference type="GO" id="GO:0008443">
    <property type="term" value="F:phosphofructokinase activity"/>
    <property type="evidence" value="ECO:0007669"/>
    <property type="project" value="UniProtKB-ARBA"/>
</dbReference>
<dbReference type="GO" id="GO:0016052">
    <property type="term" value="P:carbohydrate catabolic process"/>
    <property type="evidence" value="ECO:0007669"/>
    <property type="project" value="UniProtKB-ARBA"/>
</dbReference>
<dbReference type="Pfam" id="PF00294">
    <property type="entry name" value="PfkB"/>
    <property type="match status" value="1"/>
</dbReference>
<dbReference type="EC" id="2.7.1.144" evidence="7"/>
<dbReference type="GO" id="GO:0005524">
    <property type="term" value="F:ATP binding"/>
    <property type="evidence" value="ECO:0007669"/>
    <property type="project" value="UniProtKB-KW"/>
</dbReference>
<comment type="catalytic activity">
    <reaction evidence="7">
        <text>D-tagatofuranose 6-phosphate + ATP = D-tagatofuranose 1,6-bisphosphate + ADP + H(+)</text>
        <dbReference type="Rhea" id="RHEA:12420"/>
        <dbReference type="ChEBI" id="CHEBI:15378"/>
        <dbReference type="ChEBI" id="CHEBI:30616"/>
        <dbReference type="ChEBI" id="CHEBI:58694"/>
        <dbReference type="ChEBI" id="CHEBI:58695"/>
        <dbReference type="ChEBI" id="CHEBI:456216"/>
        <dbReference type="EC" id="2.7.1.144"/>
    </reaction>
</comment>
<comment type="similarity">
    <text evidence="1">Belongs to the carbohydrate kinase pfkB family.</text>
</comment>
<evidence type="ECO:0000313" key="9">
    <source>
        <dbReference type="EMBL" id="MDA3783220.1"/>
    </source>
</evidence>
<keyword evidence="3 7" id="KW-0423">Lactose metabolism</keyword>
<comment type="pathway">
    <text evidence="7">Carbohydrate metabolism; D-tagatose 6-phosphate degradation; D-glyceraldehyde 3-phosphate and glycerone phosphate from D-tagatose 6-phosphate: step 1/2.</text>
</comment>
<evidence type="ECO:0000256" key="7">
    <source>
        <dbReference type="PIRNR" id="PIRNR000535"/>
    </source>
</evidence>
<dbReference type="FunFam" id="3.40.1190.20:FF:000001">
    <property type="entry name" value="Phosphofructokinase"/>
    <property type="match status" value="1"/>
</dbReference>
<dbReference type="SUPFAM" id="SSF53613">
    <property type="entry name" value="Ribokinase-like"/>
    <property type="match status" value="1"/>
</dbReference>
<evidence type="ECO:0000256" key="1">
    <source>
        <dbReference type="ARBA" id="ARBA00005380"/>
    </source>
</evidence>
<dbReference type="InterPro" id="IPR011611">
    <property type="entry name" value="PfkB_dom"/>
</dbReference>
<dbReference type="PANTHER" id="PTHR46566:SF1">
    <property type="entry name" value="1-PHOSPHOFRUCTOKINASE"/>
    <property type="match status" value="1"/>
</dbReference>
<dbReference type="NCBIfam" id="TIGR03828">
    <property type="entry name" value="pfkB"/>
    <property type="match status" value="1"/>
</dbReference>
<feature type="domain" description="Carbohydrate kinase PfkB" evidence="8">
    <location>
        <begin position="11"/>
        <end position="285"/>
    </location>
</feature>
<dbReference type="InterPro" id="IPR017583">
    <property type="entry name" value="Tagatose/fructose_Pkinase"/>
</dbReference>
<name>A0ABD4W3P8_9LACO</name>
<dbReference type="RefSeq" id="WP_206351336.1">
    <property type="nucleotide sequence ID" value="NZ_BNIA01000055.1"/>
</dbReference>
<dbReference type="GO" id="GO:0009024">
    <property type="term" value="F:tagatose-6-phosphate kinase activity"/>
    <property type="evidence" value="ECO:0007669"/>
    <property type="project" value="UniProtKB-EC"/>
</dbReference>
<dbReference type="PIRSF" id="PIRSF000535">
    <property type="entry name" value="1PFK/6PFK/LacC"/>
    <property type="match status" value="1"/>
</dbReference>
<dbReference type="GO" id="GO:0044281">
    <property type="term" value="P:small molecule metabolic process"/>
    <property type="evidence" value="ECO:0007669"/>
    <property type="project" value="UniProtKB-ARBA"/>
</dbReference>
<dbReference type="PANTHER" id="PTHR46566">
    <property type="entry name" value="1-PHOSPHOFRUCTOKINASE-RELATED"/>
    <property type="match status" value="1"/>
</dbReference>
<dbReference type="NCBIfam" id="TIGR03168">
    <property type="entry name" value="1-PFK"/>
    <property type="match status" value="1"/>
</dbReference>
<accession>A0ABD4W3P8</accession>
<evidence type="ECO:0000256" key="6">
    <source>
        <dbReference type="ARBA" id="ARBA00022840"/>
    </source>
</evidence>
<comment type="similarity">
    <text evidence="7">Belongs to the carbohydrate kinase PfkB family. LacC subfamily.</text>
</comment>
<evidence type="ECO:0000256" key="4">
    <source>
        <dbReference type="ARBA" id="ARBA00022741"/>
    </source>
</evidence>
<dbReference type="InterPro" id="IPR022463">
    <property type="entry name" value="1-PFruKinase"/>
</dbReference>
<dbReference type="Gene3D" id="3.40.1190.20">
    <property type="match status" value="1"/>
</dbReference>
<evidence type="ECO:0000259" key="8">
    <source>
        <dbReference type="Pfam" id="PF00294"/>
    </source>
</evidence>
<proteinExistence type="inferred from homology"/>
<dbReference type="InterPro" id="IPR029056">
    <property type="entry name" value="Ribokinase-like"/>
</dbReference>
<organism evidence="9 10">
    <name type="scientific">Lactobacillus delbrueckii</name>
    <dbReference type="NCBI Taxonomy" id="1584"/>
    <lineage>
        <taxon>Bacteria</taxon>
        <taxon>Bacillati</taxon>
        <taxon>Bacillota</taxon>
        <taxon>Bacilli</taxon>
        <taxon>Lactobacillales</taxon>
        <taxon>Lactobacillaceae</taxon>
        <taxon>Lactobacillus</taxon>
    </lineage>
</organism>
<dbReference type="AlphaFoldDB" id="A0ABD4W3P8"/>
<evidence type="ECO:0000256" key="3">
    <source>
        <dbReference type="ARBA" id="ARBA00022736"/>
    </source>
</evidence>
<reference evidence="9 10" key="1">
    <citation type="submission" date="2023-01" db="EMBL/GenBank/DDBJ databases">
        <title>Sequencing of the bacterial strains from artisanal fermented milk Matsoni.</title>
        <authorList>
            <person name="Rozman V."/>
            <person name="Accetto T."/>
            <person name="Bogovic Matijasic B."/>
        </authorList>
    </citation>
    <scope>NUCLEOTIDE SEQUENCE [LARGE SCALE GENOMIC DNA]</scope>
    <source>
        <strain evidence="10">lbl143</strain>
    </source>
</reference>
<evidence type="ECO:0000256" key="5">
    <source>
        <dbReference type="ARBA" id="ARBA00022777"/>
    </source>
</evidence>
<keyword evidence="2 7" id="KW-0808">Transferase</keyword>
<sequence>MIYTLTLNPAIDLFIDTDEMKPDTVNRTNSYDIQANGKGVNVSFILHRLDIENTALGVGGGFTNHYIVEELQRNGIPADFVEIPGTTRINVFTRVRSEQSEYKLVNKGPKVDSEYQQTLLQKIAALLQQDDYLCISGSFAQGIDPDILAKIAAIVQQNQAKLVIDTSYPEVLDTLKFQPELIKPNEVELASWFGKSKDITQAELVELARVLIKRGAKRVLLSLGANGALLISEENVLYGNAPTIKVVNTAGSGDTMLGTFLGGLATGVSDEANLKKSIAAGSDTARSSWITDFTNIQELEDEITVSSWEDENHGRN</sequence>
<dbReference type="GO" id="GO:0005988">
    <property type="term" value="P:lactose metabolic process"/>
    <property type="evidence" value="ECO:0007669"/>
    <property type="project" value="UniProtKB-KW"/>
</dbReference>
<keyword evidence="4 7" id="KW-0547">Nucleotide-binding</keyword>
<dbReference type="Proteomes" id="UP001213083">
    <property type="component" value="Unassembled WGS sequence"/>
</dbReference>
<evidence type="ECO:0000256" key="2">
    <source>
        <dbReference type="ARBA" id="ARBA00022679"/>
    </source>
</evidence>
<dbReference type="CDD" id="cd01164">
    <property type="entry name" value="FruK_PfkB_like"/>
    <property type="match status" value="1"/>
</dbReference>
<gene>
    <name evidence="9" type="primary">pfkB</name>
    <name evidence="9" type="ORF">PF593_08805</name>
</gene>